<evidence type="ECO:0000259" key="1">
    <source>
        <dbReference type="Pfam" id="PF22636"/>
    </source>
</evidence>
<name>A0ABV3Q3M0_9BACL</name>
<dbReference type="PANTHER" id="PTHR36934:SF1">
    <property type="entry name" value="THIOESTERASE DOMAIN-CONTAINING PROTEIN"/>
    <property type="match status" value="1"/>
</dbReference>
<sequence>MKPGLKIGYEEKLVITVSSDMFARFDNSVVHPLYSTVSLVYHMEWVSRNIIHPYLEEDEEGMGVEVEVKHISAANEGSMVEFHAKVTTYTEKAVITSIEVYSSEKLVATGTVKQAILPKKIIEKMY</sequence>
<gene>
    <name evidence="2" type="ORF">AB1471_06900</name>
</gene>
<comment type="caution">
    <text evidence="2">The sequence shown here is derived from an EMBL/GenBank/DDBJ whole genome shotgun (WGS) entry which is preliminary data.</text>
</comment>
<feature type="domain" description="Fluoroacetyl-CoA-specific thioesterase-like" evidence="1">
    <location>
        <begin position="17"/>
        <end position="119"/>
    </location>
</feature>
<dbReference type="InterPro" id="IPR025540">
    <property type="entry name" value="FlK"/>
</dbReference>
<dbReference type="InterPro" id="IPR029069">
    <property type="entry name" value="HotDog_dom_sf"/>
</dbReference>
<protein>
    <submittedName>
        <fullName evidence="2">Thioesterase</fullName>
    </submittedName>
</protein>
<dbReference type="EMBL" id="JBFMIA010000004">
    <property type="protein sequence ID" value="MEW9501529.1"/>
    <property type="molecule type" value="Genomic_DNA"/>
</dbReference>
<evidence type="ECO:0000313" key="2">
    <source>
        <dbReference type="EMBL" id="MEW9501529.1"/>
    </source>
</evidence>
<dbReference type="Proteomes" id="UP001556040">
    <property type="component" value="Unassembled WGS sequence"/>
</dbReference>
<dbReference type="SUPFAM" id="SSF54637">
    <property type="entry name" value="Thioesterase/thiol ester dehydrase-isomerase"/>
    <property type="match status" value="1"/>
</dbReference>
<dbReference type="Pfam" id="PF22636">
    <property type="entry name" value="FlK"/>
    <property type="match status" value="1"/>
</dbReference>
<keyword evidence="3" id="KW-1185">Reference proteome</keyword>
<accession>A0ABV3Q3M0</accession>
<evidence type="ECO:0000313" key="3">
    <source>
        <dbReference type="Proteomes" id="UP001556040"/>
    </source>
</evidence>
<organism evidence="2 3">
    <name type="scientific">Jeotgalibacillus marinus</name>
    <dbReference type="NCBI Taxonomy" id="86667"/>
    <lineage>
        <taxon>Bacteria</taxon>
        <taxon>Bacillati</taxon>
        <taxon>Bacillota</taxon>
        <taxon>Bacilli</taxon>
        <taxon>Bacillales</taxon>
        <taxon>Caryophanaceae</taxon>
        <taxon>Jeotgalibacillus</taxon>
    </lineage>
</organism>
<dbReference type="Gene3D" id="3.10.129.10">
    <property type="entry name" value="Hotdog Thioesterase"/>
    <property type="match status" value="1"/>
</dbReference>
<dbReference type="PANTHER" id="PTHR36934">
    <property type="entry name" value="BLR0278 PROTEIN"/>
    <property type="match status" value="1"/>
</dbReference>
<dbReference type="InterPro" id="IPR054485">
    <property type="entry name" value="FlK-like_dom"/>
</dbReference>
<proteinExistence type="predicted"/>
<dbReference type="RefSeq" id="WP_367779015.1">
    <property type="nucleotide sequence ID" value="NZ_JBFMIA010000004.1"/>
</dbReference>
<reference evidence="2 3" key="1">
    <citation type="journal article" date="1979" name="Int. J. Syst. Evol. Microbiol.">
        <title>Bacillus globisporus subsp. marinus subsp. nov.</title>
        <authorList>
            <person name="Liu H."/>
        </authorList>
    </citation>
    <scope>NUCLEOTIDE SEQUENCE [LARGE SCALE GENOMIC DNA]</scope>
    <source>
        <strain evidence="2 3">DSM 1297</strain>
    </source>
</reference>